<gene>
    <name evidence="1" type="ORF">SAMN05216180_2218</name>
</gene>
<reference evidence="1 2" key="1">
    <citation type="submission" date="2016-10" db="EMBL/GenBank/DDBJ databases">
        <authorList>
            <person name="de Groot N.N."/>
        </authorList>
    </citation>
    <scope>NUCLEOTIDE SEQUENCE [LARGE SCALE GENOMIC DNA]</scope>
    <source>
        <strain evidence="1 2">CGMCC 1.5070</strain>
    </source>
</reference>
<keyword evidence="2" id="KW-1185">Reference proteome</keyword>
<dbReference type="Proteomes" id="UP000199158">
    <property type="component" value="Unassembled WGS sequence"/>
</dbReference>
<protein>
    <submittedName>
        <fullName evidence="1">Uncharacterized protein</fullName>
    </submittedName>
</protein>
<name>A0A1H8CLN7_9FIRM</name>
<accession>A0A1H8CLN7</accession>
<evidence type="ECO:0000313" key="1">
    <source>
        <dbReference type="EMBL" id="SEM95940.1"/>
    </source>
</evidence>
<dbReference type="RefSeq" id="WP_162840897.1">
    <property type="nucleotide sequence ID" value="NZ_FOCG01000002.1"/>
</dbReference>
<evidence type="ECO:0000313" key="2">
    <source>
        <dbReference type="Proteomes" id="UP000199158"/>
    </source>
</evidence>
<sequence length="49" mass="5847">MDKNNQNHQTEPQKLSDDITPLHFDWFHVSGDLDDFIFYGEDDSYVSER</sequence>
<dbReference type="AlphaFoldDB" id="A0A1H8CLN7"/>
<proteinExistence type="predicted"/>
<organism evidence="1 2">
    <name type="scientific">Hydrogenoanaerobacterium saccharovorans</name>
    <dbReference type="NCBI Taxonomy" id="474960"/>
    <lineage>
        <taxon>Bacteria</taxon>
        <taxon>Bacillati</taxon>
        <taxon>Bacillota</taxon>
        <taxon>Clostridia</taxon>
        <taxon>Eubacteriales</taxon>
        <taxon>Oscillospiraceae</taxon>
        <taxon>Hydrogenoanaerobacterium</taxon>
    </lineage>
</organism>
<dbReference type="EMBL" id="FOCG01000002">
    <property type="protein sequence ID" value="SEM95940.1"/>
    <property type="molecule type" value="Genomic_DNA"/>
</dbReference>